<comment type="caution">
    <text evidence="5">The sequence shown here is derived from an EMBL/GenBank/DDBJ whole genome shotgun (WGS) entry which is preliminary data.</text>
</comment>
<dbReference type="PANTHER" id="PTHR22870">
    <property type="entry name" value="REGULATOR OF CHROMOSOME CONDENSATION"/>
    <property type="match status" value="1"/>
</dbReference>
<dbReference type="SUPFAM" id="SSF50985">
    <property type="entry name" value="RCC1/BLIP-II"/>
    <property type="match status" value="2"/>
</dbReference>
<dbReference type="Pfam" id="PF00415">
    <property type="entry name" value="RCC1"/>
    <property type="match status" value="1"/>
</dbReference>
<gene>
    <name evidence="5" type="ORF">SCF082_LOCUS21634</name>
</gene>
<dbReference type="PROSITE" id="PS00626">
    <property type="entry name" value="RCC1_2"/>
    <property type="match status" value="6"/>
</dbReference>
<dbReference type="InterPro" id="IPR009091">
    <property type="entry name" value="RCC1/BLIP-II"/>
</dbReference>
<evidence type="ECO:0000313" key="6">
    <source>
        <dbReference type="Proteomes" id="UP001642464"/>
    </source>
</evidence>
<proteinExistence type="predicted"/>
<feature type="region of interest" description="Disordered" evidence="3">
    <location>
        <begin position="1311"/>
        <end position="1330"/>
    </location>
</feature>
<dbReference type="EMBL" id="CAXAMM010015380">
    <property type="protein sequence ID" value="CAK9036192.1"/>
    <property type="molecule type" value="Genomic_DNA"/>
</dbReference>
<dbReference type="Gene3D" id="2.130.10.30">
    <property type="entry name" value="Regulator of chromosome condensation 1/beta-lactamase-inhibitor protein II"/>
    <property type="match status" value="4"/>
</dbReference>
<keyword evidence="5" id="KW-0675">Receptor</keyword>
<evidence type="ECO:0000259" key="4">
    <source>
        <dbReference type="Pfam" id="PF25390"/>
    </source>
</evidence>
<name>A0ABP0LAK1_9DINO</name>
<feature type="repeat" description="RCC1" evidence="2">
    <location>
        <begin position="72"/>
        <end position="121"/>
    </location>
</feature>
<feature type="repeat" description="RCC1" evidence="2">
    <location>
        <begin position="222"/>
        <end position="271"/>
    </location>
</feature>
<feature type="repeat" description="RCC1" evidence="2">
    <location>
        <begin position="22"/>
        <end position="71"/>
    </location>
</feature>
<feature type="domain" description="RCC1-like" evidence="4">
    <location>
        <begin position="9"/>
        <end position="306"/>
    </location>
</feature>
<dbReference type="Proteomes" id="UP001642464">
    <property type="component" value="Unassembled WGS sequence"/>
</dbReference>
<feature type="repeat" description="RCC1" evidence="2">
    <location>
        <begin position="831"/>
        <end position="880"/>
    </location>
</feature>
<dbReference type="PROSITE" id="PS50012">
    <property type="entry name" value="RCC1_3"/>
    <property type="match status" value="13"/>
</dbReference>
<feature type="domain" description="RCC1-like" evidence="4">
    <location>
        <begin position="833"/>
        <end position="1163"/>
    </location>
</feature>
<dbReference type="InterPro" id="IPR000408">
    <property type="entry name" value="Reg_chr_condens"/>
</dbReference>
<dbReference type="InterPro" id="IPR058923">
    <property type="entry name" value="RCC1-like_dom"/>
</dbReference>
<reference evidence="5 6" key="1">
    <citation type="submission" date="2024-02" db="EMBL/GenBank/DDBJ databases">
        <authorList>
            <person name="Chen Y."/>
            <person name="Shah S."/>
            <person name="Dougan E. K."/>
            <person name="Thang M."/>
            <person name="Chan C."/>
        </authorList>
    </citation>
    <scope>NUCLEOTIDE SEQUENCE [LARGE SCALE GENOMIC DNA]</scope>
</reference>
<feature type="repeat" description="RCC1" evidence="2">
    <location>
        <begin position="1082"/>
        <end position="1134"/>
    </location>
</feature>
<evidence type="ECO:0000256" key="3">
    <source>
        <dbReference type="SAM" id="MobiDB-lite"/>
    </source>
</evidence>
<dbReference type="Pfam" id="PF25390">
    <property type="entry name" value="WD40_RLD"/>
    <property type="match status" value="2"/>
</dbReference>
<evidence type="ECO:0000313" key="5">
    <source>
        <dbReference type="EMBL" id="CAK9036192.1"/>
    </source>
</evidence>
<feature type="repeat" description="RCC1" evidence="2">
    <location>
        <begin position="881"/>
        <end position="930"/>
    </location>
</feature>
<dbReference type="InterPro" id="IPR051210">
    <property type="entry name" value="Ub_ligase/GEF_domain"/>
</dbReference>
<feature type="repeat" description="RCC1" evidence="2">
    <location>
        <begin position="982"/>
        <end position="1031"/>
    </location>
</feature>
<dbReference type="SUPFAM" id="SSF57997">
    <property type="entry name" value="Tropomyosin"/>
    <property type="match status" value="1"/>
</dbReference>
<sequence>MSSAKKFALVRGELHSMLMVNHQLWARGDNRNGQLGIGSTVNPELPTKVAINEQVAAIAAGVYHSLAVTASGELYTWGSNNHGQLGIGSKENQLTPTRVLTTEKFVAIAAAGYHSLALTASGEVYTWGRNHGGQLGIGNTHDQLRPTKVWSDKRFVAIATGNWHSLALTASGELWTWGGNNVGQLGIGNRQDQLTPIQVSNYHRFVAIEAAWDHSVALTSSGRLWTWGRNDDGQLGIGSTSEQLRPTQVSSGEAFVAISVRDYHCSMALTVSGEWWAWGRIGQFGIGHTNCQTRPTKVLSNQSCAAAAVAVTHLYAWGNNGVGQLGIGNTERPDSPTKVSNAFFEDNSDDTPKQFLASKWRSCDEMFCGEDLATTMKNAWCEVSPGSAVQCGSVYRRARHCSAQETFRGFLGASEALPCEAGTYCPEGKGFALPCPEGHFCIWHAAAAEAGSDAGRMEEQQVVVSLAVMIALVVGAGRAFWGKGSKSLEVAVLERDPSVFPVTRTVQDGKRLVAVECAGVSIHNVRIEYDGRSKGRIQIDRKEALGLRAISWERDFQFDDEGSWFEWLQSETRLGVLRVPQVFHMGDDPCDDAPETTDAKASKSEVVSVTSFAPWHGRLALQGFNREEDVCKEIPAAGIWATAQLPGQSMAEDRDAARLLSRRENSMNRARMLRCGGAPLDASFFWLFGGQKDGSQVEERQDFQGFQWPAASAASFFQPWRSRLRWPENQRSVRQCGSDPVPRRAILPLWQLPADGLSGEAPLSLQQLSAPAVSSRILLPNCIGSSGCESHLDIRTLLAPEGLVQWNQLMSSAKKFALVGGIGHSMLMVDHHIWTWGGNGHGQLGIGSAENAELPMKLPITEEIAAIAAGGYHSLALTASGELCTWGGNNYGQLGIGSREDRLTPTRVSTKEKFVAIAAGGYHSLALTASGEVYTWGRNHVGQLGIGNTNNDQLIPTKVRSDKRFVAIAAGGWHSMALTAFGELWTWGGNDYGQLGIGNTQNQLTPIQVSDGNTFVAIGAGWDRSVALTSSGGLWTWGRNDYGQLGIGSSTDQHQPTQVSSDEAFVAIAPGKWHCMALTVSGEWWAWGRNDWGQLGIGHTNYAQTRPTKVLAQGHQSFVAAAAGGFHSLAVTHSGELYTWGWNYNGQLGSGNRKSKASPTKVSNAFFQDKNDDAPKQFLVSKWRSCDEMLRGEDLATTMKNAWCEVSPGSAVQCGSVYLRARHCSPQETFVVLLGNRRASHPEPCASGWICPAGTSNETTPGVQHAAAAEVVSGAGWMEEQRGTMPPCAAFAAELEVANAANAELKQKAASATTETEAAQKSNAELEKKAASAAAEMEAAKKSIAELEKKAASATAETEAAQKSNAKLEKKAASAAAEMEAAKKSIAKLEKKAASATAETEAAQKSNTELEQKAASAAAEMEAAKKSIAELEKKAASATAEMEAAKKSIAEFEKKATSATAEMEAAQKSIAELKKKAASATAEVEMPSLTWTEILVLPMSLAVMMAGTLVVRTGSALWGGKGFPVTHTIQDGKRVVAVECAGVSIHNVRIEYDGRSKGTIQIDRTEAFGLPAISCKQDFQLEDEGSWFEWLQSETRCEDGLLVIPFQPVAPQRQVLRVPQVFHMGDDPCDDAPETTDAKASKSEVVSVSSFAPWRGRLALLGSQLCKQNRFILATLLRGFFCEDDVHKEIPSADDGFASLLSWVGCIGTRQDSADWIFGVKDSVWSLQVIVLLLLAVSRRAERPAAGRDPRAMSVELGLFAFSHDPQAESAGRLSWFVDEEAAVSVRRE</sequence>
<feature type="repeat" description="RCC1" evidence="2">
    <location>
        <begin position="1032"/>
        <end position="1081"/>
    </location>
</feature>
<feature type="repeat" description="RCC1" evidence="2">
    <location>
        <begin position="931"/>
        <end position="981"/>
    </location>
</feature>
<keyword evidence="6" id="KW-1185">Reference proteome</keyword>
<feature type="repeat" description="RCC1" evidence="2">
    <location>
        <begin position="122"/>
        <end position="171"/>
    </location>
</feature>
<organism evidence="5 6">
    <name type="scientific">Durusdinium trenchii</name>
    <dbReference type="NCBI Taxonomy" id="1381693"/>
    <lineage>
        <taxon>Eukaryota</taxon>
        <taxon>Sar</taxon>
        <taxon>Alveolata</taxon>
        <taxon>Dinophyceae</taxon>
        <taxon>Suessiales</taxon>
        <taxon>Symbiodiniaceae</taxon>
        <taxon>Durusdinium</taxon>
    </lineage>
</organism>
<feature type="compositionally biased region" description="Low complexity" evidence="3">
    <location>
        <begin position="1311"/>
        <end position="1323"/>
    </location>
</feature>
<feature type="repeat" description="RCC1" evidence="2">
    <location>
        <begin position="312"/>
        <end position="379"/>
    </location>
</feature>
<keyword evidence="1" id="KW-0677">Repeat</keyword>
<feature type="repeat" description="RCC1" evidence="2">
    <location>
        <begin position="172"/>
        <end position="221"/>
    </location>
</feature>
<evidence type="ECO:0000256" key="1">
    <source>
        <dbReference type="ARBA" id="ARBA00022737"/>
    </source>
</evidence>
<protein>
    <submittedName>
        <fullName evidence="5">Ultraviolet-B receptor UVR8 (Protein UV-B RESISTANCE 8) (RCC1 domain-containing protein UVR8)</fullName>
    </submittedName>
</protein>
<feature type="repeat" description="RCC1" evidence="2">
    <location>
        <begin position="1135"/>
        <end position="1162"/>
    </location>
</feature>
<dbReference type="PRINTS" id="PR00633">
    <property type="entry name" value="RCCNDNSATION"/>
</dbReference>
<accession>A0ABP0LAK1</accession>
<dbReference type="PANTHER" id="PTHR22870:SF466">
    <property type="entry name" value="ANKYRIN REPEAT-CONTAINING PROTEIN"/>
    <property type="match status" value="1"/>
</dbReference>
<evidence type="ECO:0000256" key="2">
    <source>
        <dbReference type="PROSITE-ProRule" id="PRU00235"/>
    </source>
</evidence>